<keyword evidence="4 7" id="KW-0812">Transmembrane</keyword>
<feature type="transmembrane region" description="Helical" evidence="7">
    <location>
        <begin position="66"/>
        <end position="87"/>
    </location>
</feature>
<dbReference type="PANTHER" id="PTHR43414">
    <property type="entry name" value="MULTIDRUG RESISTANCE PROTEIN MDTG"/>
    <property type="match status" value="1"/>
</dbReference>
<proteinExistence type="predicted"/>
<reference evidence="9 10" key="1">
    <citation type="submission" date="2019-11" db="EMBL/GenBank/DDBJ databases">
        <title>Draft genome sequences of five Paenibacillus species of dairy origin.</title>
        <authorList>
            <person name="Olajide A.M."/>
            <person name="Chen S."/>
            <person name="Lapointe G."/>
        </authorList>
    </citation>
    <scope>NUCLEOTIDE SEQUENCE [LARGE SCALE GENOMIC DNA]</scope>
    <source>
        <strain evidence="9 10">2CS3</strain>
    </source>
</reference>
<dbReference type="Gene3D" id="1.20.1250.20">
    <property type="entry name" value="MFS general substrate transporter like domains"/>
    <property type="match status" value="1"/>
</dbReference>
<evidence type="ECO:0000256" key="2">
    <source>
        <dbReference type="ARBA" id="ARBA00022448"/>
    </source>
</evidence>
<dbReference type="InterPro" id="IPR011701">
    <property type="entry name" value="MFS"/>
</dbReference>
<dbReference type="PANTHER" id="PTHR43414:SF6">
    <property type="entry name" value="MULTIDRUG RESISTANCE PROTEIN MDTG"/>
    <property type="match status" value="1"/>
</dbReference>
<evidence type="ECO:0000256" key="4">
    <source>
        <dbReference type="ARBA" id="ARBA00022692"/>
    </source>
</evidence>
<sequence length="184" mass="20303">MRLLIASQSAALFGSGLVFPFYLIFIKEIGAGFTEYALAYGLFTICSSLLHTRLGAWSDRCGRKALLLWSGWGMAALFLLFPLVTWIGQVYVLQVLMGLFGAMQKTGEKALIADLTDRAGQQEGRGSRGRTIGRYHGYVGLFSGLAVIAGGFLIDLFTIDLIFYIGSLWMFVSGLLLLRMREPR</sequence>
<feature type="transmembrane region" description="Helical" evidence="7">
    <location>
        <begin position="161"/>
        <end position="180"/>
    </location>
</feature>
<dbReference type="Pfam" id="PF07690">
    <property type="entry name" value="MFS_1"/>
    <property type="match status" value="1"/>
</dbReference>
<evidence type="ECO:0000313" key="10">
    <source>
        <dbReference type="Proteomes" id="UP000450917"/>
    </source>
</evidence>
<dbReference type="GO" id="GO:0005886">
    <property type="term" value="C:plasma membrane"/>
    <property type="evidence" value="ECO:0007669"/>
    <property type="project" value="UniProtKB-SubCell"/>
</dbReference>
<organism evidence="9 10">
    <name type="scientific">Paenibacillus validus</name>
    <dbReference type="NCBI Taxonomy" id="44253"/>
    <lineage>
        <taxon>Bacteria</taxon>
        <taxon>Bacillati</taxon>
        <taxon>Bacillota</taxon>
        <taxon>Bacilli</taxon>
        <taxon>Bacillales</taxon>
        <taxon>Paenibacillaceae</taxon>
        <taxon>Paenibacillus</taxon>
    </lineage>
</organism>
<evidence type="ECO:0000313" key="9">
    <source>
        <dbReference type="EMBL" id="MUG73007.1"/>
    </source>
</evidence>
<evidence type="ECO:0000256" key="6">
    <source>
        <dbReference type="ARBA" id="ARBA00023136"/>
    </source>
</evidence>
<dbReference type="Proteomes" id="UP000450917">
    <property type="component" value="Unassembled WGS sequence"/>
</dbReference>
<keyword evidence="10" id="KW-1185">Reference proteome</keyword>
<keyword evidence="5 7" id="KW-1133">Transmembrane helix</keyword>
<keyword evidence="6 7" id="KW-0472">Membrane</keyword>
<dbReference type="GO" id="GO:0022857">
    <property type="term" value="F:transmembrane transporter activity"/>
    <property type="evidence" value="ECO:0007669"/>
    <property type="project" value="InterPro"/>
</dbReference>
<comment type="subcellular location">
    <subcellularLocation>
        <location evidence="1">Cell membrane</location>
        <topology evidence="1">Multi-pass membrane protein</topology>
    </subcellularLocation>
</comment>
<evidence type="ECO:0000259" key="8">
    <source>
        <dbReference type="PROSITE" id="PS50850"/>
    </source>
</evidence>
<dbReference type="AlphaFoldDB" id="A0A7X2ZDS9"/>
<feature type="transmembrane region" description="Helical" evidence="7">
    <location>
        <begin position="36"/>
        <end position="54"/>
    </location>
</feature>
<keyword evidence="2" id="KW-0813">Transport</keyword>
<accession>A0A7X2ZDS9</accession>
<dbReference type="EMBL" id="WNZX01000020">
    <property type="protein sequence ID" value="MUG73007.1"/>
    <property type="molecule type" value="Genomic_DNA"/>
</dbReference>
<evidence type="ECO:0000256" key="1">
    <source>
        <dbReference type="ARBA" id="ARBA00004651"/>
    </source>
</evidence>
<dbReference type="InterPro" id="IPR036259">
    <property type="entry name" value="MFS_trans_sf"/>
</dbReference>
<protein>
    <submittedName>
        <fullName evidence="9">MFS transporter</fullName>
    </submittedName>
</protein>
<feature type="domain" description="Major facilitator superfamily (MFS) profile" evidence="8">
    <location>
        <begin position="1"/>
        <end position="184"/>
    </location>
</feature>
<evidence type="ECO:0000256" key="7">
    <source>
        <dbReference type="SAM" id="Phobius"/>
    </source>
</evidence>
<keyword evidence="3" id="KW-1003">Cell membrane</keyword>
<evidence type="ECO:0000256" key="3">
    <source>
        <dbReference type="ARBA" id="ARBA00022475"/>
    </source>
</evidence>
<evidence type="ECO:0000256" key="5">
    <source>
        <dbReference type="ARBA" id="ARBA00022989"/>
    </source>
</evidence>
<dbReference type="InterPro" id="IPR020846">
    <property type="entry name" value="MFS_dom"/>
</dbReference>
<dbReference type="SUPFAM" id="SSF103473">
    <property type="entry name" value="MFS general substrate transporter"/>
    <property type="match status" value="1"/>
</dbReference>
<feature type="transmembrane region" description="Helical" evidence="7">
    <location>
        <begin position="135"/>
        <end position="154"/>
    </location>
</feature>
<dbReference type="PROSITE" id="PS50850">
    <property type="entry name" value="MFS"/>
    <property type="match status" value="1"/>
</dbReference>
<name>A0A7X2ZDS9_9BACL</name>
<gene>
    <name evidence="9" type="ORF">GNP93_20410</name>
</gene>
<comment type="caution">
    <text evidence="9">The sequence shown here is derived from an EMBL/GenBank/DDBJ whole genome shotgun (WGS) entry which is preliminary data.</text>
</comment>